<evidence type="ECO:0000259" key="2">
    <source>
        <dbReference type="Pfam" id="PF16220"/>
    </source>
</evidence>
<dbReference type="InterPro" id="IPR032623">
    <property type="entry name" value="FecR_N"/>
</dbReference>
<dbReference type="InterPro" id="IPR006860">
    <property type="entry name" value="FecR"/>
</dbReference>
<dbReference type="PANTHER" id="PTHR30273:SF2">
    <property type="entry name" value="PROTEIN FECR"/>
    <property type="match status" value="1"/>
</dbReference>
<protein>
    <submittedName>
        <fullName evidence="3">FecR domain-containing protein</fullName>
    </submittedName>
</protein>
<sequence length="330" mass="35899">MAEAHGMQRLRKPDAIDPRILDEAAEWLMQLSAGARVEDHRACERWSQSSPEHARAWARAQLLLNKLGGLPPSLAMPTLNRTPDAGRRAALTKLAAILALAPASWGIWSVLQAQDWMADYSTAVGERRVMHLADNTELTLNTATAVDVRFTATQRNVRLRSGEILVQTAHEAAAVYRPFSVNTLQGQMEALGTRFSVRLDGDTTHLAVLEGAVRITPDRAGTGAQQVLRAGQQASFTDKAVAGVTDADDAVLAWTQGMLVADKMRLADFAAELSRYRSGIVHVDPAVADVRVSGAYPVGDTDQELAMLVSTYPVDAVTRMRGRWITLLAR</sequence>
<dbReference type="InterPro" id="IPR012373">
    <property type="entry name" value="Ferrdict_sens_TM"/>
</dbReference>
<feature type="domain" description="FecR N-terminal" evidence="2">
    <location>
        <begin position="22"/>
        <end position="61"/>
    </location>
</feature>
<organism evidence="3 4">
    <name type="scientific">Herminiimonas glaciei</name>
    <dbReference type="NCBI Taxonomy" id="523788"/>
    <lineage>
        <taxon>Bacteria</taxon>
        <taxon>Pseudomonadati</taxon>
        <taxon>Pseudomonadota</taxon>
        <taxon>Betaproteobacteria</taxon>
        <taxon>Burkholderiales</taxon>
        <taxon>Oxalobacteraceae</taxon>
        <taxon>Herminiimonas</taxon>
    </lineage>
</organism>
<dbReference type="Proteomes" id="UP001596542">
    <property type="component" value="Unassembled WGS sequence"/>
</dbReference>
<evidence type="ECO:0000313" key="3">
    <source>
        <dbReference type="EMBL" id="MFC7289002.1"/>
    </source>
</evidence>
<keyword evidence="4" id="KW-1185">Reference proteome</keyword>
<gene>
    <name evidence="3" type="ORF">ACFQPC_13205</name>
</gene>
<dbReference type="Pfam" id="PF16220">
    <property type="entry name" value="DUF4880"/>
    <property type="match status" value="1"/>
</dbReference>
<dbReference type="PIRSF" id="PIRSF018266">
    <property type="entry name" value="FecR"/>
    <property type="match status" value="1"/>
</dbReference>
<comment type="caution">
    <text evidence="3">The sequence shown here is derived from an EMBL/GenBank/DDBJ whole genome shotgun (WGS) entry which is preliminary data.</text>
</comment>
<feature type="domain" description="FecR protein" evidence="1">
    <location>
        <begin position="119"/>
        <end position="214"/>
    </location>
</feature>
<proteinExistence type="predicted"/>
<name>A0ABW2IDI0_9BURK</name>
<dbReference type="PANTHER" id="PTHR30273">
    <property type="entry name" value="PERIPLASMIC SIGNAL SENSOR AND SIGMA FACTOR ACTIVATOR FECR-RELATED"/>
    <property type="match status" value="1"/>
</dbReference>
<evidence type="ECO:0000259" key="1">
    <source>
        <dbReference type="Pfam" id="PF04773"/>
    </source>
</evidence>
<accession>A0ABW2IDI0</accession>
<dbReference type="EMBL" id="JBHTBU010000002">
    <property type="protein sequence ID" value="MFC7289002.1"/>
    <property type="molecule type" value="Genomic_DNA"/>
</dbReference>
<dbReference type="Pfam" id="PF04773">
    <property type="entry name" value="FecR"/>
    <property type="match status" value="1"/>
</dbReference>
<dbReference type="Gene3D" id="2.60.120.1440">
    <property type="match status" value="1"/>
</dbReference>
<evidence type="ECO:0000313" key="4">
    <source>
        <dbReference type="Proteomes" id="UP001596542"/>
    </source>
</evidence>
<reference evidence="4" key="1">
    <citation type="journal article" date="2019" name="Int. J. Syst. Evol. Microbiol.">
        <title>The Global Catalogue of Microorganisms (GCM) 10K type strain sequencing project: providing services to taxonomists for standard genome sequencing and annotation.</title>
        <authorList>
            <consortium name="The Broad Institute Genomics Platform"/>
            <consortium name="The Broad Institute Genome Sequencing Center for Infectious Disease"/>
            <person name="Wu L."/>
            <person name="Ma J."/>
        </authorList>
    </citation>
    <scope>NUCLEOTIDE SEQUENCE [LARGE SCALE GENOMIC DNA]</scope>
    <source>
        <strain evidence="4">KACC 12508</strain>
    </source>
</reference>
<dbReference type="RefSeq" id="WP_382272387.1">
    <property type="nucleotide sequence ID" value="NZ_JBHTBU010000002.1"/>
</dbReference>